<reference evidence="10" key="2">
    <citation type="journal article" date="2021" name="Genome Biol. Evol.">
        <title>Developing a high-quality reference genome for a parasitic bivalve with doubly uniparental inheritance (Bivalvia: Unionida).</title>
        <authorList>
            <person name="Smith C.H."/>
        </authorList>
    </citation>
    <scope>NUCLEOTIDE SEQUENCE</scope>
    <source>
        <strain evidence="10">CHS0354</strain>
        <tissue evidence="10">Mantle</tissue>
    </source>
</reference>
<dbReference type="Pfam" id="PF01218">
    <property type="entry name" value="Coprogen_oxidas"/>
    <property type="match status" value="1"/>
</dbReference>
<keyword evidence="8" id="KW-0627">Porphyrin biosynthesis</keyword>
<evidence type="ECO:0000313" key="11">
    <source>
        <dbReference type="Proteomes" id="UP001195483"/>
    </source>
</evidence>
<dbReference type="EC" id="1.3.3.3" evidence="5"/>
<dbReference type="Gene3D" id="3.30.70.360">
    <property type="match status" value="1"/>
</dbReference>
<organism evidence="10 11">
    <name type="scientific">Potamilus streckersoni</name>
    <dbReference type="NCBI Taxonomy" id="2493646"/>
    <lineage>
        <taxon>Eukaryota</taxon>
        <taxon>Metazoa</taxon>
        <taxon>Spiralia</taxon>
        <taxon>Lophotrochozoa</taxon>
        <taxon>Mollusca</taxon>
        <taxon>Bivalvia</taxon>
        <taxon>Autobranchia</taxon>
        <taxon>Heteroconchia</taxon>
        <taxon>Palaeoheterodonta</taxon>
        <taxon>Unionida</taxon>
        <taxon>Unionoidea</taxon>
        <taxon>Unionidae</taxon>
        <taxon>Ambleminae</taxon>
        <taxon>Lampsilini</taxon>
        <taxon>Potamilus</taxon>
    </lineage>
</organism>
<evidence type="ECO:0000256" key="5">
    <source>
        <dbReference type="ARBA" id="ARBA00012869"/>
    </source>
</evidence>
<dbReference type="InterPro" id="IPR001260">
    <property type="entry name" value="Coprogen_oxidase_aer"/>
</dbReference>
<dbReference type="Gene3D" id="3.40.1500.10">
    <property type="entry name" value="Coproporphyrinogen III oxidase, aerobic"/>
    <property type="match status" value="1"/>
</dbReference>
<reference evidence="10" key="1">
    <citation type="journal article" date="2021" name="Genome Biol. Evol.">
        <title>A High-Quality Reference Genome for a Parasitic Bivalve with Doubly Uniparental Inheritance (Bivalvia: Unionida).</title>
        <authorList>
            <person name="Smith C.H."/>
        </authorList>
    </citation>
    <scope>NUCLEOTIDE SEQUENCE</scope>
    <source>
        <strain evidence="10">CHS0354</strain>
    </source>
</reference>
<dbReference type="Pfam" id="PF01546">
    <property type="entry name" value="Peptidase_M20"/>
    <property type="match status" value="1"/>
</dbReference>
<dbReference type="InterPro" id="IPR011650">
    <property type="entry name" value="Peptidase_M20_dimer"/>
</dbReference>
<evidence type="ECO:0000256" key="7">
    <source>
        <dbReference type="ARBA" id="ARBA00023002"/>
    </source>
</evidence>
<gene>
    <name evidence="10" type="ORF">CHS0354_030098</name>
</gene>
<comment type="pathway">
    <text evidence="1">Porphyrin-containing compound metabolism; protoporphyrin-IX biosynthesis; protoporphyrinogen-IX from coproporphyrinogen-III (O2 route): step 1/1.</text>
</comment>
<comment type="similarity">
    <text evidence="3">Belongs to the aerobic coproporphyrinogen-III oxidase family.</text>
</comment>
<dbReference type="PANTHER" id="PTHR10755:SF0">
    <property type="entry name" value="OXYGEN-DEPENDENT COPROPORPHYRINOGEN-III OXIDASE, MITOCHONDRIAL"/>
    <property type="match status" value="1"/>
</dbReference>
<protein>
    <recommendedName>
        <fullName evidence="5">coproporphyrinogen oxidase</fullName>
        <ecNumber evidence="5">1.3.3.3</ecNumber>
    </recommendedName>
</protein>
<evidence type="ECO:0000256" key="6">
    <source>
        <dbReference type="ARBA" id="ARBA00022801"/>
    </source>
</evidence>
<dbReference type="SUPFAM" id="SSF53187">
    <property type="entry name" value="Zn-dependent exopeptidases"/>
    <property type="match status" value="1"/>
</dbReference>
<dbReference type="NCBIfam" id="NF003727">
    <property type="entry name" value="PRK05330.1"/>
    <property type="match status" value="1"/>
</dbReference>
<keyword evidence="11" id="KW-1185">Reference proteome</keyword>
<dbReference type="SUPFAM" id="SSF102886">
    <property type="entry name" value="Coproporphyrinogen III oxidase"/>
    <property type="match status" value="1"/>
</dbReference>
<dbReference type="InterPro" id="IPR036264">
    <property type="entry name" value="Bact_exopeptidase_dim_dom"/>
</dbReference>
<dbReference type="InterPro" id="IPR002933">
    <property type="entry name" value="Peptidase_M20"/>
</dbReference>
<name>A0AAE0RLS9_9BIVA</name>
<dbReference type="SUPFAM" id="SSF55031">
    <property type="entry name" value="Bacterial exopeptidase dimerisation domain"/>
    <property type="match status" value="1"/>
</dbReference>
<sequence>MNPLADAEKIKQEMSGWRQLLHQNPQTAFEEQFASDFVVRKLTEFGIEVDTGWAKTGVLGLIKGQRTGKRIGFRADIDALNITEETGLTYQSKIQGKMHACGHDGHTTALLGAAKILAEKRDFAGEVLLIFQPAEEDGGGAKVMLEEGLFTKFDVESVWAMHNLPELAVGKYAMNDGGFNAAVWDFHITLHGSGGHAAEPHKTRDPIPVMATLISAFQSIVSRNLNPLLPGVLSVTRVSAGTTYNIIPDKAELWGTVRALDQSIHEKIIARMGEITREIGNAFEMEITLEENGVGYPVLTNSKASTDIAYAVTEKLAGKENTDRHFPASMGAEDFSFMLQKKPGCYIYFGNGEQGKKGCERLHTSRYDYNDDATPYAPAPCCHPAHNTVQPITHRKNMNNFLKVSDTLKQIQDKICTGLENTAGHRFTEDLWSYEHGEGGGRTRVITNSSNPSTGAIEKGGVNFSAVEGELNPLLCEKMNVPKGSAFKATGVSLVIHPHNPYAPTVHANVRYFETPSGWWVGGGIDLTPYYVFTEDAVHFHQTLKDTCDRSNPDYYARYKQECDEYFFLKHRGETRGVGGIFFDYLKNDYRQNTEFIYAVGNAFNDAYLPILKRRKDTPFGEREREFQMFRRGRYVEFNLVYDRGTLFGFQTGGRTESILMSLPPVVKWHYNYRPEAGTREAELYEYLKPIDWLKQGTP</sequence>
<dbReference type="NCBIfam" id="TIGR01891">
    <property type="entry name" value="amidohydrolases"/>
    <property type="match status" value="1"/>
</dbReference>
<accession>A0AAE0RLS9</accession>
<comment type="caution">
    <text evidence="10">The sequence shown here is derived from an EMBL/GenBank/DDBJ whole genome shotgun (WGS) entry which is preliminary data.</text>
</comment>
<evidence type="ECO:0000313" key="10">
    <source>
        <dbReference type="EMBL" id="KAK3575766.1"/>
    </source>
</evidence>
<dbReference type="Gene3D" id="3.40.630.10">
    <property type="entry name" value="Zn peptidases"/>
    <property type="match status" value="1"/>
</dbReference>
<evidence type="ECO:0000256" key="1">
    <source>
        <dbReference type="ARBA" id="ARBA00005168"/>
    </source>
</evidence>
<dbReference type="EMBL" id="JAEAOA010001795">
    <property type="protein sequence ID" value="KAK3575766.1"/>
    <property type="molecule type" value="Genomic_DNA"/>
</dbReference>
<evidence type="ECO:0000256" key="3">
    <source>
        <dbReference type="ARBA" id="ARBA00010644"/>
    </source>
</evidence>
<evidence type="ECO:0000256" key="4">
    <source>
        <dbReference type="ARBA" id="ARBA00011738"/>
    </source>
</evidence>
<dbReference type="Pfam" id="PF07687">
    <property type="entry name" value="M20_dimer"/>
    <property type="match status" value="1"/>
</dbReference>
<keyword evidence="6" id="KW-0378">Hydrolase</keyword>
<dbReference type="Proteomes" id="UP001195483">
    <property type="component" value="Unassembled WGS sequence"/>
</dbReference>
<reference evidence="10" key="3">
    <citation type="submission" date="2023-05" db="EMBL/GenBank/DDBJ databases">
        <authorList>
            <person name="Smith C.H."/>
        </authorList>
    </citation>
    <scope>NUCLEOTIDE SEQUENCE</scope>
    <source>
        <strain evidence="10">CHS0354</strain>
        <tissue evidence="10">Mantle</tissue>
    </source>
</reference>
<evidence type="ECO:0000256" key="2">
    <source>
        <dbReference type="ARBA" id="ARBA00006153"/>
    </source>
</evidence>
<proteinExistence type="inferred from homology"/>
<feature type="domain" description="Peptidase M20 dimerisation" evidence="9">
    <location>
        <begin position="184"/>
        <end position="277"/>
    </location>
</feature>
<comment type="subunit">
    <text evidence="4">Homodimer.</text>
</comment>
<evidence type="ECO:0000256" key="8">
    <source>
        <dbReference type="ARBA" id="ARBA00023244"/>
    </source>
</evidence>
<dbReference type="FunFam" id="3.30.70.360:FF:000001">
    <property type="entry name" value="N-acetyldiaminopimelate deacetylase"/>
    <property type="match status" value="1"/>
</dbReference>
<dbReference type="AlphaFoldDB" id="A0AAE0RLS9"/>
<evidence type="ECO:0000259" key="9">
    <source>
        <dbReference type="Pfam" id="PF07687"/>
    </source>
</evidence>
<dbReference type="InterPro" id="IPR017439">
    <property type="entry name" value="Amidohydrolase"/>
</dbReference>
<dbReference type="PRINTS" id="PR00073">
    <property type="entry name" value="COPRGNOXDASE"/>
</dbReference>
<dbReference type="GO" id="GO:0016787">
    <property type="term" value="F:hydrolase activity"/>
    <property type="evidence" value="ECO:0007669"/>
    <property type="project" value="UniProtKB-KW"/>
</dbReference>
<comment type="similarity">
    <text evidence="2">Belongs to the peptidase M20 family.</text>
</comment>
<dbReference type="PANTHER" id="PTHR10755">
    <property type="entry name" value="COPROPORPHYRINOGEN III OXIDASE, MITOCHONDRIAL"/>
    <property type="match status" value="1"/>
</dbReference>
<dbReference type="InterPro" id="IPR036406">
    <property type="entry name" value="Coprogen_oxidase_aer_sf"/>
</dbReference>
<dbReference type="GO" id="GO:0006782">
    <property type="term" value="P:protoporphyrinogen IX biosynthetic process"/>
    <property type="evidence" value="ECO:0007669"/>
    <property type="project" value="TreeGrafter"/>
</dbReference>
<dbReference type="GO" id="GO:0005737">
    <property type="term" value="C:cytoplasm"/>
    <property type="evidence" value="ECO:0007669"/>
    <property type="project" value="TreeGrafter"/>
</dbReference>
<keyword evidence="7" id="KW-0560">Oxidoreductase</keyword>
<dbReference type="GO" id="GO:0004109">
    <property type="term" value="F:coproporphyrinogen oxidase activity"/>
    <property type="evidence" value="ECO:0007669"/>
    <property type="project" value="UniProtKB-EC"/>
</dbReference>